<comment type="subcellular location">
    <subcellularLocation>
        <location evidence="1">Membrane</location>
        <topology evidence="1">Multi-pass membrane protein</topology>
    </subcellularLocation>
</comment>
<sequence length="282" mass="29785">MSIPLAEVWHPSYRVSMTAKDLARQIIVISAFCFMIVAAMVGTGLFGGTPVQALQDGALDQDGSYLAPARPAFSIWTVIYVGLLAYTVWQALPRQRGSERQRALGYLIAGTMVLNGLWLVTAQFGSLALTVLAIIVLLALLGVTFSRTVIEPADGWADRLLVDGVTGLHLGWVTLATVANVTAWLTSIGPPEWEASADLWGVVVLIAVAVIGLGIEIASRWRLGPALALAWGLVWLAVGRLEGEPHSTAIGVTAIVVAAVILGTALIGTAARELTSVRNAEV</sequence>
<evidence type="ECO:0000256" key="4">
    <source>
        <dbReference type="ARBA" id="ARBA00022989"/>
    </source>
</evidence>
<dbReference type="AlphaFoldDB" id="A0A0M2H336"/>
<comment type="similarity">
    <text evidence="2">Belongs to the TspO/BZRP family.</text>
</comment>
<comment type="caution">
    <text evidence="7">The sequence shown here is derived from an EMBL/GenBank/DDBJ whole genome shotgun (WGS) entry which is preliminary data.</text>
</comment>
<organism evidence="7 8">
    <name type="scientific">Microbacterium trichothecenolyticum</name>
    <name type="common">Aureobacterium trichothecenolyticum</name>
    <dbReference type="NCBI Taxonomy" id="69370"/>
    <lineage>
        <taxon>Bacteria</taxon>
        <taxon>Bacillati</taxon>
        <taxon>Actinomycetota</taxon>
        <taxon>Actinomycetes</taxon>
        <taxon>Micrococcales</taxon>
        <taxon>Microbacteriaceae</taxon>
        <taxon>Microbacterium</taxon>
    </lineage>
</organism>
<feature type="transmembrane region" description="Helical" evidence="6">
    <location>
        <begin position="127"/>
        <end position="148"/>
    </location>
</feature>
<accession>A0A0M2H336</accession>
<evidence type="ECO:0000313" key="7">
    <source>
        <dbReference type="EMBL" id="KJL40678.1"/>
    </source>
</evidence>
<evidence type="ECO:0008006" key="9">
    <source>
        <dbReference type="Google" id="ProtNLM"/>
    </source>
</evidence>
<feature type="transmembrane region" description="Helical" evidence="6">
    <location>
        <begin position="104"/>
        <end position="121"/>
    </location>
</feature>
<proteinExistence type="inferred from homology"/>
<gene>
    <name evidence="7" type="ORF">RS82_03294</name>
</gene>
<evidence type="ECO:0000256" key="2">
    <source>
        <dbReference type="ARBA" id="ARBA00007524"/>
    </source>
</evidence>
<keyword evidence="5 6" id="KW-0472">Membrane</keyword>
<feature type="transmembrane region" description="Helical" evidence="6">
    <location>
        <begin position="222"/>
        <end position="238"/>
    </location>
</feature>
<dbReference type="GO" id="GO:0016020">
    <property type="term" value="C:membrane"/>
    <property type="evidence" value="ECO:0007669"/>
    <property type="project" value="UniProtKB-SubCell"/>
</dbReference>
<dbReference type="EMBL" id="JYJA01000039">
    <property type="protein sequence ID" value="KJL40678.1"/>
    <property type="molecule type" value="Genomic_DNA"/>
</dbReference>
<feature type="transmembrane region" description="Helical" evidence="6">
    <location>
        <begin position="160"/>
        <end position="185"/>
    </location>
</feature>
<dbReference type="InterPro" id="IPR038330">
    <property type="entry name" value="TspO/MBR-related_sf"/>
</dbReference>
<feature type="transmembrane region" description="Helical" evidence="6">
    <location>
        <begin position="26"/>
        <end position="46"/>
    </location>
</feature>
<dbReference type="InterPro" id="IPR004307">
    <property type="entry name" value="TspO_MBR"/>
</dbReference>
<evidence type="ECO:0000256" key="1">
    <source>
        <dbReference type="ARBA" id="ARBA00004141"/>
    </source>
</evidence>
<evidence type="ECO:0000313" key="8">
    <source>
        <dbReference type="Proteomes" id="UP000034098"/>
    </source>
</evidence>
<evidence type="ECO:0000256" key="6">
    <source>
        <dbReference type="SAM" id="Phobius"/>
    </source>
</evidence>
<feature type="transmembrane region" description="Helical" evidence="6">
    <location>
        <begin position="250"/>
        <end position="271"/>
    </location>
</feature>
<dbReference type="PATRIC" id="fig|69370.6.peg.3356"/>
<evidence type="ECO:0000256" key="3">
    <source>
        <dbReference type="ARBA" id="ARBA00022692"/>
    </source>
</evidence>
<protein>
    <recommendedName>
        <fullName evidence="9">TspO/MBR related protein</fullName>
    </recommendedName>
</protein>
<feature type="transmembrane region" description="Helical" evidence="6">
    <location>
        <begin position="73"/>
        <end position="92"/>
    </location>
</feature>
<keyword evidence="8" id="KW-1185">Reference proteome</keyword>
<keyword evidence="4 6" id="KW-1133">Transmembrane helix</keyword>
<dbReference type="PANTHER" id="PTHR33802:SF1">
    <property type="entry name" value="XK-RELATED PROTEIN"/>
    <property type="match status" value="1"/>
</dbReference>
<dbReference type="Gene3D" id="1.20.1260.100">
    <property type="entry name" value="TspO/MBR protein"/>
    <property type="match status" value="1"/>
</dbReference>
<feature type="transmembrane region" description="Helical" evidence="6">
    <location>
        <begin position="197"/>
        <end position="215"/>
    </location>
</feature>
<reference evidence="7 8" key="1">
    <citation type="submission" date="2015-02" db="EMBL/GenBank/DDBJ databases">
        <title>Draft genome sequences of ten Microbacterium spp. with emphasis on heavy metal contaminated environments.</title>
        <authorList>
            <person name="Corretto E."/>
        </authorList>
    </citation>
    <scope>NUCLEOTIDE SEQUENCE [LARGE SCALE GENOMIC DNA]</scope>
    <source>
        <strain evidence="7 8">DSM 8608</strain>
    </source>
</reference>
<dbReference type="Pfam" id="PF03073">
    <property type="entry name" value="TspO_MBR"/>
    <property type="match status" value="1"/>
</dbReference>
<dbReference type="PANTHER" id="PTHR33802">
    <property type="entry name" value="SI:CH211-161H7.5-RELATED"/>
    <property type="match status" value="1"/>
</dbReference>
<evidence type="ECO:0000256" key="5">
    <source>
        <dbReference type="ARBA" id="ARBA00023136"/>
    </source>
</evidence>
<dbReference type="Proteomes" id="UP000034098">
    <property type="component" value="Unassembled WGS sequence"/>
</dbReference>
<keyword evidence="3 6" id="KW-0812">Transmembrane</keyword>
<name>A0A0M2H336_MICTR</name>